<proteinExistence type="predicted"/>
<dbReference type="GeneID" id="24725726"/>
<dbReference type="OrthoDB" id="8329at10239"/>
<gene>
    <name evidence="1" type="ORF">HB2014_98</name>
</gene>
<dbReference type="EMBL" id="KP010413">
    <property type="protein sequence ID" value="AJT60672.1"/>
    <property type="molecule type" value="Genomic_DNA"/>
</dbReference>
<evidence type="ECO:0000313" key="2">
    <source>
        <dbReference type="Proteomes" id="UP000201623"/>
    </source>
</evidence>
<reference evidence="1 2" key="1">
    <citation type="submission" date="2014-10" db="EMBL/GenBank/DDBJ databases">
        <title>A new lytic Salmonella pullorum phage and its enzyme lys52.</title>
        <authorList>
            <person name="Bao H."/>
        </authorList>
    </citation>
    <scope>NUCLEOTIDE SEQUENCE [LARGE SCALE GENOMIC DNA]</scope>
</reference>
<accession>A0A0D4DA73</accession>
<sequence length="270" mass="30221">MNTTVDQMLKEKGVDEAFLINAVESMAMILRGNNYTEQFMPASYNLPKDKSDDGAFAEQVNMMLCDKKLALASIVVGVDALAEFIFYEMQKNDYIAMTSEEKDSLLLLDDNELVDLLISSTSAVMAALEKRMEEKLSRYEKLDWGVEELNTRIKEIIQQTKDSLEEAVKDDSVADVEPLQVKVALMIPAISTMMNIVALIQLSQMLGVTIEFVEEMTGGVSMQAINDVLVNIGASIIEEKLRINFGDDFVKQVSAMAEKEYSQINTDQLR</sequence>
<dbReference type="RefSeq" id="YP_009146341.1">
    <property type="nucleotide sequence ID" value="NC_027329.1"/>
</dbReference>
<keyword evidence="2" id="KW-1185">Reference proteome</keyword>
<dbReference type="Proteomes" id="UP000201623">
    <property type="component" value="Segment"/>
</dbReference>
<protein>
    <submittedName>
        <fullName evidence="1">Minor tail protein</fullName>
    </submittedName>
</protein>
<name>A0A0D4DA73_9CAUD</name>
<organism evidence="1 2">
    <name type="scientific">Salmonella phage vB_SPuM_SP116</name>
    <dbReference type="NCBI Taxonomy" id="1567025"/>
    <lineage>
        <taxon>Viruses</taxon>
        <taxon>Duplodnaviria</taxon>
        <taxon>Heunggongvirae</taxon>
        <taxon>Uroviricota</taxon>
        <taxon>Caudoviricetes</taxon>
        <taxon>Andersonviridae</taxon>
        <taxon>Ounavirinae</taxon>
        <taxon>Felixounavirus</taxon>
        <taxon>Felixounavirus SP116</taxon>
    </lineage>
</organism>
<dbReference type="KEGG" id="vg:24725726"/>
<evidence type="ECO:0000313" key="1">
    <source>
        <dbReference type="EMBL" id="AJT60672.1"/>
    </source>
</evidence>